<evidence type="ECO:0000313" key="9">
    <source>
        <dbReference type="EMBL" id="OQV20369.1"/>
    </source>
</evidence>
<dbReference type="GO" id="GO:0004222">
    <property type="term" value="F:metalloendopeptidase activity"/>
    <property type="evidence" value="ECO:0007669"/>
    <property type="project" value="UniProtKB-UniRule"/>
</dbReference>
<dbReference type="PROSITE" id="PS51864">
    <property type="entry name" value="ASTACIN"/>
    <property type="match status" value="1"/>
</dbReference>
<keyword evidence="1 6" id="KW-0645">Protease</keyword>
<keyword evidence="7" id="KW-0732">Signal</keyword>
<name>A0A1W0WYU9_HYPEX</name>
<dbReference type="GO" id="GO:0006508">
    <property type="term" value="P:proteolysis"/>
    <property type="evidence" value="ECO:0007669"/>
    <property type="project" value="UniProtKB-KW"/>
</dbReference>
<feature type="chain" id="PRO_5011833619" description="Metalloendopeptidase" evidence="7">
    <location>
        <begin position="25"/>
        <end position="276"/>
    </location>
</feature>
<evidence type="ECO:0000256" key="6">
    <source>
        <dbReference type="PROSITE-ProRule" id="PRU01211"/>
    </source>
</evidence>
<keyword evidence="3 6" id="KW-0378">Hydrolase</keyword>
<keyword evidence="5 6" id="KW-0482">Metalloprotease</keyword>
<feature type="binding site" evidence="6">
    <location>
        <position position="169"/>
    </location>
    <ligand>
        <name>Zn(2+)</name>
        <dbReference type="ChEBI" id="CHEBI:29105"/>
        <note>catalytic</note>
    </ligand>
</feature>
<evidence type="ECO:0000313" key="10">
    <source>
        <dbReference type="Proteomes" id="UP000192578"/>
    </source>
</evidence>
<evidence type="ECO:0000256" key="4">
    <source>
        <dbReference type="ARBA" id="ARBA00022833"/>
    </source>
</evidence>
<dbReference type="PRINTS" id="PR00480">
    <property type="entry name" value="ASTACIN"/>
</dbReference>
<dbReference type="GO" id="GO:0008270">
    <property type="term" value="F:zinc ion binding"/>
    <property type="evidence" value="ECO:0007669"/>
    <property type="project" value="UniProtKB-UniRule"/>
</dbReference>
<comment type="cofactor">
    <cofactor evidence="6 7">
        <name>Zn(2+)</name>
        <dbReference type="ChEBI" id="CHEBI:29105"/>
    </cofactor>
    <text evidence="6 7">Binds 1 zinc ion per subunit.</text>
</comment>
<dbReference type="CDD" id="cd04280">
    <property type="entry name" value="ZnMc_astacin_like"/>
    <property type="match status" value="1"/>
</dbReference>
<dbReference type="InterPro" id="IPR034035">
    <property type="entry name" value="Astacin-like_dom"/>
</dbReference>
<organism evidence="9 10">
    <name type="scientific">Hypsibius exemplaris</name>
    <name type="common">Freshwater tardigrade</name>
    <dbReference type="NCBI Taxonomy" id="2072580"/>
    <lineage>
        <taxon>Eukaryota</taxon>
        <taxon>Metazoa</taxon>
        <taxon>Ecdysozoa</taxon>
        <taxon>Tardigrada</taxon>
        <taxon>Eutardigrada</taxon>
        <taxon>Parachela</taxon>
        <taxon>Hypsibioidea</taxon>
        <taxon>Hypsibiidae</taxon>
        <taxon>Hypsibius</taxon>
    </lineage>
</organism>
<dbReference type="AlphaFoldDB" id="A0A1W0WYU9"/>
<dbReference type="InterPro" id="IPR001506">
    <property type="entry name" value="Peptidase_M12A"/>
</dbReference>
<comment type="caution">
    <text evidence="6">Lacks conserved residue(s) required for the propagation of feature annotation.</text>
</comment>
<evidence type="ECO:0000256" key="3">
    <source>
        <dbReference type="ARBA" id="ARBA00022801"/>
    </source>
</evidence>
<keyword evidence="2 6" id="KW-0479">Metal-binding</keyword>
<feature type="binding site" evidence="6">
    <location>
        <position position="175"/>
    </location>
    <ligand>
        <name>Zn(2+)</name>
        <dbReference type="ChEBI" id="CHEBI:29105"/>
        <note>catalytic</note>
    </ligand>
</feature>
<evidence type="ECO:0000256" key="7">
    <source>
        <dbReference type="RuleBase" id="RU361183"/>
    </source>
</evidence>
<dbReference type="Pfam" id="PF01400">
    <property type="entry name" value="Astacin"/>
    <property type="match status" value="1"/>
</dbReference>
<gene>
    <name evidence="9" type="ORF">BV898_05656</name>
</gene>
<dbReference type="InterPro" id="IPR006026">
    <property type="entry name" value="Peptidase_Metallo"/>
</dbReference>
<dbReference type="SUPFAM" id="SSF55486">
    <property type="entry name" value="Metalloproteases ('zincins'), catalytic domain"/>
    <property type="match status" value="1"/>
</dbReference>
<feature type="binding site" evidence="6">
    <location>
        <position position="165"/>
    </location>
    <ligand>
        <name>Zn(2+)</name>
        <dbReference type="ChEBI" id="CHEBI:29105"/>
        <note>catalytic</note>
    </ligand>
</feature>
<evidence type="ECO:0000256" key="5">
    <source>
        <dbReference type="ARBA" id="ARBA00023049"/>
    </source>
</evidence>
<dbReference type="SMART" id="SM00235">
    <property type="entry name" value="ZnMc"/>
    <property type="match status" value="1"/>
</dbReference>
<feature type="signal peptide" evidence="7">
    <location>
        <begin position="1"/>
        <end position="24"/>
    </location>
</feature>
<dbReference type="PANTHER" id="PTHR10127">
    <property type="entry name" value="DISCOIDIN, CUB, EGF, LAMININ , AND ZINC METALLOPROTEASE DOMAIN CONTAINING"/>
    <property type="match status" value="1"/>
</dbReference>
<dbReference type="OrthoDB" id="291007at2759"/>
<reference evidence="10" key="1">
    <citation type="submission" date="2017-01" db="EMBL/GenBank/DDBJ databases">
        <title>Comparative genomics of anhydrobiosis in the tardigrade Hypsibius dujardini.</title>
        <authorList>
            <person name="Yoshida Y."/>
            <person name="Koutsovoulos G."/>
            <person name="Laetsch D."/>
            <person name="Stevens L."/>
            <person name="Kumar S."/>
            <person name="Horikawa D."/>
            <person name="Ishino K."/>
            <person name="Komine S."/>
            <person name="Tomita M."/>
            <person name="Blaxter M."/>
            <person name="Arakawa K."/>
        </authorList>
    </citation>
    <scope>NUCLEOTIDE SEQUENCE [LARGE SCALE GENOMIC DNA]</scope>
    <source>
        <strain evidence="10">Z151</strain>
    </source>
</reference>
<keyword evidence="10" id="KW-1185">Reference proteome</keyword>
<evidence type="ECO:0000256" key="1">
    <source>
        <dbReference type="ARBA" id="ARBA00022670"/>
    </source>
</evidence>
<sequence length="276" mass="31083">MFRTCSLFLPAVVTLLVLCVGVYSAPVEQKYDTLVAPSLFEGDIAGIAPRGGFKSSDELSAAISRNGIRSGKWPGGRMYYRISDNFNSTERQVIVGAIAEINGNVSHFSLIRRTNEIHYVDILRGAPQTGCYSYIGTVGGRQVLNLEAPVAPRDPHCIRHGIVVHELMHAVGFYHEQSRTERDNFVEVNFPNIAQSKWHNFQSYETHQVTNFSQPYDYDSLMHYGRFDFANDRTVWTIRAKGDVQGKIKIGQRYGLSPIDILKMNAMYTGLEKKLN</sequence>
<dbReference type="Gene3D" id="3.40.390.10">
    <property type="entry name" value="Collagenase (Catalytic Domain)"/>
    <property type="match status" value="1"/>
</dbReference>
<comment type="caution">
    <text evidence="9">The sequence shown here is derived from an EMBL/GenBank/DDBJ whole genome shotgun (WGS) entry which is preliminary data.</text>
</comment>
<dbReference type="EMBL" id="MTYJ01000031">
    <property type="protein sequence ID" value="OQV20369.1"/>
    <property type="molecule type" value="Genomic_DNA"/>
</dbReference>
<dbReference type="PANTHER" id="PTHR10127:SF780">
    <property type="entry name" value="METALLOENDOPEPTIDASE"/>
    <property type="match status" value="1"/>
</dbReference>
<dbReference type="EC" id="3.4.24.-" evidence="7"/>
<keyword evidence="4 6" id="KW-0862">Zinc</keyword>
<dbReference type="InterPro" id="IPR024079">
    <property type="entry name" value="MetalloPept_cat_dom_sf"/>
</dbReference>
<evidence type="ECO:0000256" key="2">
    <source>
        <dbReference type="ARBA" id="ARBA00022723"/>
    </source>
</evidence>
<dbReference type="Proteomes" id="UP000192578">
    <property type="component" value="Unassembled WGS sequence"/>
</dbReference>
<proteinExistence type="predicted"/>
<protein>
    <recommendedName>
        <fullName evidence="7">Metalloendopeptidase</fullName>
        <ecNumber evidence="7">3.4.24.-</ecNumber>
    </recommendedName>
</protein>
<evidence type="ECO:0000259" key="8">
    <source>
        <dbReference type="PROSITE" id="PS51864"/>
    </source>
</evidence>
<feature type="domain" description="Peptidase M12A" evidence="8">
    <location>
        <begin position="61"/>
        <end position="273"/>
    </location>
</feature>
<feature type="active site" evidence="6">
    <location>
        <position position="166"/>
    </location>
</feature>
<accession>A0A1W0WYU9</accession>